<dbReference type="Proteomes" id="UP001165085">
    <property type="component" value="Unassembled WGS sequence"/>
</dbReference>
<evidence type="ECO:0000256" key="4">
    <source>
        <dbReference type="ARBA" id="ARBA00022989"/>
    </source>
</evidence>
<comment type="similarity">
    <text evidence="2 6">Belongs to the peroxisomal membrane protein PXMP2/4 family.</text>
</comment>
<keyword evidence="4" id="KW-1133">Transmembrane helix</keyword>
<reference evidence="8" key="1">
    <citation type="journal article" date="2023" name="Commun. Biol.">
        <title>Genome analysis of Parmales, the sister group of diatoms, reveals the evolutionary specialization of diatoms from phago-mixotrophs to photoautotrophs.</title>
        <authorList>
            <person name="Ban H."/>
            <person name="Sato S."/>
            <person name="Yoshikawa S."/>
            <person name="Yamada K."/>
            <person name="Nakamura Y."/>
            <person name="Ichinomiya M."/>
            <person name="Sato N."/>
            <person name="Blanc-Mathieu R."/>
            <person name="Endo H."/>
            <person name="Kuwata A."/>
            <person name="Ogata H."/>
        </authorList>
    </citation>
    <scope>NUCLEOTIDE SEQUENCE [LARGE SCALE GENOMIC DNA]</scope>
    <source>
        <strain evidence="8">NIES 3701</strain>
    </source>
</reference>
<keyword evidence="8" id="KW-1185">Reference proteome</keyword>
<evidence type="ECO:0000256" key="5">
    <source>
        <dbReference type="ARBA" id="ARBA00023136"/>
    </source>
</evidence>
<dbReference type="GO" id="GO:0005737">
    <property type="term" value="C:cytoplasm"/>
    <property type="evidence" value="ECO:0007669"/>
    <property type="project" value="TreeGrafter"/>
</dbReference>
<evidence type="ECO:0000313" key="7">
    <source>
        <dbReference type="EMBL" id="GMH58600.1"/>
    </source>
</evidence>
<accession>A0A9W6ZZD0</accession>
<organism evidence="7 8">
    <name type="scientific">Triparma strigata</name>
    <dbReference type="NCBI Taxonomy" id="1606541"/>
    <lineage>
        <taxon>Eukaryota</taxon>
        <taxon>Sar</taxon>
        <taxon>Stramenopiles</taxon>
        <taxon>Ochrophyta</taxon>
        <taxon>Bolidophyceae</taxon>
        <taxon>Parmales</taxon>
        <taxon>Triparmaceae</taxon>
        <taxon>Triparma</taxon>
    </lineage>
</organism>
<keyword evidence="5" id="KW-0472">Membrane</keyword>
<dbReference type="GO" id="GO:0016020">
    <property type="term" value="C:membrane"/>
    <property type="evidence" value="ECO:0007669"/>
    <property type="project" value="UniProtKB-SubCell"/>
</dbReference>
<evidence type="ECO:0000256" key="1">
    <source>
        <dbReference type="ARBA" id="ARBA00004141"/>
    </source>
</evidence>
<dbReference type="OrthoDB" id="430207at2759"/>
<sequence>MLSSYLQLLKSHPFKTNMASALVIFSLGDVTAQYIEHENEMPKGQMRQMPFQLDYLRMNEMVLWSAGFYTPLFYKFYNWMDVRWPKVTPFNVVRKVGAAFLLSAPINSLFFAYGVAYPHFVSTYVTRTTSSVPYSEISSDTSKKVEAELLNTMKASAALWWPANAANFAFVPPHLRAIWTSVFSVVWSTYLSLVQHRDLGGGEEEAAVVMLMRKFTKREEPNESS</sequence>
<name>A0A9W6ZZD0_9STRA</name>
<comment type="caution">
    <text evidence="7">The sequence shown here is derived from an EMBL/GenBank/DDBJ whole genome shotgun (WGS) entry which is preliminary data.</text>
</comment>
<evidence type="ECO:0000256" key="6">
    <source>
        <dbReference type="RuleBase" id="RU363053"/>
    </source>
</evidence>
<dbReference type="EMBL" id="BRXY01000054">
    <property type="protein sequence ID" value="GMH58600.1"/>
    <property type="molecule type" value="Genomic_DNA"/>
</dbReference>
<evidence type="ECO:0000256" key="3">
    <source>
        <dbReference type="ARBA" id="ARBA00022692"/>
    </source>
</evidence>
<keyword evidence="3" id="KW-0812">Transmembrane</keyword>
<evidence type="ECO:0000313" key="8">
    <source>
        <dbReference type="Proteomes" id="UP001165085"/>
    </source>
</evidence>
<dbReference type="Pfam" id="PF04117">
    <property type="entry name" value="Mpv17_PMP22"/>
    <property type="match status" value="1"/>
</dbReference>
<dbReference type="PANTHER" id="PTHR11266">
    <property type="entry name" value="PEROXISOMAL MEMBRANE PROTEIN 2, PXMP2 MPV17"/>
    <property type="match status" value="1"/>
</dbReference>
<gene>
    <name evidence="7" type="ORF">TrST_g7211</name>
</gene>
<dbReference type="InterPro" id="IPR007248">
    <property type="entry name" value="Mpv17_PMP22"/>
</dbReference>
<dbReference type="AlphaFoldDB" id="A0A9W6ZZD0"/>
<protein>
    <submittedName>
        <fullName evidence="7">Uncharacterized protein</fullName>
    </submittedName>
</protein>
<comment type="subcellular location">
    <subcellularLocation>
        <location evidence="1">Membrane</location>
        <topology evidence="1">Multi-pass membrane protein</topology>
    </subcellularLocation>
</comment>
<proteinExistence type="inferred from homology"/>
<evidence type="ECO:0000256" key="2">
    <source>
        <dbReference type="ARBA" id="ARBA00006824"/>
    </source>
</evidence>
<dbReference type="PANTHER" id="PTHR11266:SF17">
    <property type="entry name" value="PROTEIN MPV17"/>
    <property type="match status" value="1"/>
</dbReference>